<reference evidence="4 5" key="1">
    <citation type="submission" date="2010-11" db="EMBL/GenBank/DDBJ databases">
        <authorList>
            <person name="Durkin A.S."/>
            <person name="Madupu R."/>
            <person name="Torralba M."/>
            <person name="Gillis M."/>
            <person name="Methe B."/>
            <person name="Sutton G."/>
            <person name="Nelson K.E."/>
        </authorList>
    </citation>
    <scope>NUCLEOTIDE SEQUENCE [LARGE SCALE GENOMIC DNA]</scope>
    <source>
        <strain evidence="4 5">UPII 345-E</strain>
    </source>
</reference>
<dbReference type="PANTHER" id="PTHR30476:SF0">
    <property type="entry name" value="UPF0234 PROTEIN YAJQ"/>
    <property type="match status" value="1"/>
</dbReference>
<proteinExistence type="inferred from homology"/>
<dbReference type="OrthoDB" id="9801447at2"/>
<comment type="caution">
    <text evidence="4">The sequence shown here is derived from an EMBL/GenBank/DDBJ whole genome shotgun (WGS) entry which is preliminary data.</text>
</comment>
<keyword evidence="1 3" id="KW-0547">Nucleotide-binding</keyword>
<dbReference type="RefSeq" id="WP_007554273.1">
    <property type="nucleotide sequence ID" value="NZ_AENT01000012.1"/>
</dbReference>
<evidence type="ECO:0000256" key="2">
    <source>
        <dbReference type="ARBA" id="ARBA00093450"/>
    </source>
</evidence>
<evidence type="ECO:0000313" key="4">
    <source>
        <dbReference type="EMBL" id="EFR42892.1"/>
    </source>
</evidence>
<sequence length="164" mass="18516">MAKDYSFDVVCRTDLQEVNNAVNQASKEIATRYDFKGSKSKISLTEENEIVLIGDDDFKLKLVREILNGKLVKRGISLKNIIEHKKEAAAGGTVRQVLELKNGISSETAKKIVKLVKSSKIKVQAKINSDEVRISGRDKDNLQECISFLKEQDLDIDLQFVNYR</sequence>
<gene>
    <name evidence="4" type="ORF">HMPREF9220_1072</name>
</gene>
<dbReference type="Gene3D" id="3.30.70.860">
    <property type="match status" value="1"/>
</dbReference>
<dbReference type="NCBIfam" id="NF003819">
    <property type="entry name" value="PRK05412.1"/>
    <property type="match status" value="1"/>
</dbReference>
<dbReference type="InterPro" id="IPR035570">
    <property type="entry name" value="UPF0234_N"/>
</dbReference>
<evidence type="ECO:0000313" key="5">
    <source>
        <dbReference type="Proteomes" id="UP000004594"/>
    </source>
</evidence>
<dbReference type="InterPro" id="IPR007551">
    <property type="entry name" value="YajQ/Smlt4090-like"/>
</dbReference>
<organism evidence="4 5">
    <name type="scientific">Dialister micraerophilus UPII 345-E</name>
    <dbReference type="NCBI Taxonomy" id="910314"/>
    <lineage>
        <taxon>Bacteria</taxon>
        <taxon>Bacillati</taxon>
        <taxon>Bacillota</taxon>
        <taxon>Negativicutes</taxon>
        <taxon>Veillonellales</taxon>
        <taxon>Veillonellaceae</taxon>
        <taxon>Dialister</taxon>
    </lineage>
</organism>
<comment type="similarity">
    <text evidence="2 3">Belongs to the YajQ family.</text>
</comment>
<dbReference type="InterPro" id="IPR036183">
    <property type="entry name" value="YajQ-like_sf"/>
</dbReference>
<dbReference type="CDD" id="cd11740">
    <property type="entry name" value="YajQ_like"/>
    <property type="match status" value="1"/>
</dbReference>
<dbReference type="PANTHER" id="PTHR30476">
    <property type="entry name" value="UPF0234 PROTEIN YAJQ"/>
    <property type="match status" value="1"/>
</dbReference>
<dbReference type="eggNOG" id="COG1666">
    <property type="taxonomic scope" value="Bacteria"/>
</dbReference>
<dbReference type="AlphaFoldDB" id="E4L889"/>
<evidence type="ECO:0000256" key="3">
    <source>
        <dbReference type="HAMAP-Rule" id="MF_00632"/>
    </source>
</evidence>
<name>E4L889_9FIRM</name>
<dbReference type="SUPFAM" id="SSF89963">
    <property type="entry name" value="YajQ-like"/>
    <property type="match status" value="2"/>
</dbReference>
<dbReference type="GO" id="GO:0005829">
    <property type="term" value="C:cytosol"/>
    <property type="evidence" value="ECO:0007669"/>
    <property type="project" value="TreeGrafter"/>
</dbReference>
<evidence type="ECO:0000256" key="1">
    <source>
        <dbReference type="ARBA" id="ARBA00022741"/>
    </source>
</evidence>
<comment type="function">
    <text evidence="3">Nucleotide-binding protein.</text>
</comment>
<dbReference type="EMBL" id="AENT01000012">
    <property type="protein sequence ID" value="EFR42892.1"/>
    <property type="molecule type" value="Genomic_DNA"/>
</dbReference>
<accession>E4L889</accession>
<dbReference type="Gene3D" id="3.30.70.990">
    <property type="entry name" value="YajQ-like, domain 2"/>
    <property type="match status" value="1"/>
</dbReference>
<protein>
    <recommendedName>
        <fullName evidence="3">Nucleotide-binding protein HMPREF9220_1072</fullName>
    </recommendedName>
</protein>
<dbReference type="Proteomes" id="UP000004594">
    <property type="component" value="Unassembled WGS sequence"/>
</dbReference>
<dbReference type="Pfam" id="PF04461">
    <property type="entry name" value="YajQ"/>
    <property type="match status" value="1"/>
</dbReference>
<dbReference type="GO" id="GO:0000166">
    <property type="term" value="F:nucleotide binding"/>
    <property type="evidence" value="ECO:0007669"/>
    <property type="project" value="UniProtKB-UniRule"/>
</dbReference>
<dbReference type="InterPro" id="IPR035571">
    <property type="entry name" value="UPF0234-like_C"/>
</dbReference>
<dbReference type="HAMAP" id="MF_00632">
    <property type="entry name" value="UPF0234"/>
    <property type="match status" value="1"/>
</dbReference>